<dbReference type="AlphaFoldDB" id="A0A1M4VAT8"/>
<dbReference type="SUPFAM" id="SSF159468">
    <property type="entry name" value="AtpF-like"/>
    <property type="match status" value="1"/>
</dbReference>
<evidence type="ECO:0000313" key="4">
    <source>
        <dbReference type="EMBL" id="SHE66023.1"/>
    </source>
</evidence>
<proteinExistence type="inferred from homology"/>
<comment type="caution">
    <text evidence="4">The sequence shown here is derived from an EMBL/GenBank/DDBJ whole genome shotgun (WGS) entry which is preliminary data.</text>
</comment>
<keyword evidence="3" id="KW-0406">Ion transport</keyword>
<sequence>MKFFLISDNIDTTTGLRLSGVKGVVVHEKNEILEAFKNALKDKNIGVILITELAAKKIPEELKNHKLSGKLPLIFVIPDRHGWRSDKDFITKYVEEAIGVRINE</sequence>
<dbReference type="STRING" id="1122195.SAMN02745164_00888"/>
<protein>
    <submittedName>
        <fullName evidence="4">V/A-type H+-transporting ATPase subunit F</fullName>
    </submittedName>
</protein>
<dbReference type="Gene3D" id="3.40.50.10580">
    <property type="entry name" value="ATPase, V1 complex, subunit F"/>
    <property type="match status" value="1"/>
</dbReference>
<dbReference type="InterPro" id="IPR036906">
    <property type="entry name" value="ATPase_V1_fsu_sf"/>
</dbReference>
<reference evidence="4" key="1">
    <citation type="submission" date="2016-11" db="EMBL/GenBank/DDBJ databases">
        <authorList>
            <person name="Varghese N."/>
            <person name="Submissions S."/>
        </authorList>
    </citation>
    <scope>NUCLEOTIDE SEQUENCE [LARGE SCALE GENOMIC DNA]</scope>
    <source>
        <strain evidence="4">DSM 16785</strain>
    </source>
</reference>
<dbReference type="Pfam" id="PF01990">
    <property type="entry name" value="ATP-synt_F"/>
    <property type="match status" value="1"/>
</dbReference>
<dbReference type="RefSeq" id="WP_072863857.1">
    <property type="nucleotide sequence ID" value="NZ_FQUI01000010.1"/>
</dbReference>
<evidence type="ECO:0000256" key="2">
    <source>
        <dbReference type="ARBA" id="ARBA00022448"/>
    </source>
</evidence>
<dbReference type="OrthoDB" id="46791at2"/>
<evidence type="ECO:0000256" key="1">
    <source>
        <dbReference type="ARBA" id="ARBA00010148"/>
    </source>
</evidence>
<dbReference type="EMBL" id="FQUI01000010">
    <property type="protein sequence ID" value="SHE66023.1"/>
    <property type="molecule type" value="Genomic_DNA"/>
</dbReference>
<organism evidence="4 5">
    <name type="scientific">Marinitoga hydrogenitolerans (strain DSM 16785 / JCM 12826 / AT1271)</name>
    <dbReference type="NCBI Taxonomy" id="1122195"/>
    <lineage>
        <taxon>Bacteria</taxon>
        <taxon>Thermotogati</taxon>
        <taxon>Thermotogota</taxon>
        <taxon>Thermotogae</taxon>
        <taxon>Petrotogales</taxon>
        <taxon>Petrotogaceae</taxon>
        <taxon>Marinitoga</taxon>
    </lineage>
</organism>
<comment type="similarity">
    <text evidence="1">Belongs to the V-ATPase F subunit family.</text>
</comment>
<dbReference type="GO" id="GO:0046961">
    <property type="term" value="F:proton-transporting ATPase activity, rotational mechanism"/>
    <property type="evidence" value="ECO:0007669"/>
    <property type="project" value="InterPro"/>
</dbReference>
<dbReference type="InterPro" id="IPR008218">
    <property type="entry name" value="ATPase_V1-cplx_f_g_su"/>
</dbReference>
<gene>
    <name evidence="4" type="ORF">SAMN02745164_00888</name>
</gene>
<evidence type="ECO:0000256" key="3">
    <source>
        <dbReference type="ARBA" id="ARBA00023065"/>
    </source>
</evidence>
<accession>A0A1M4VAT8</accession>
<evidence type="ECO:0000313" key="5">
    <source>
        <dbReference type="Proteomes" id="UP000184334"/>
    </source>
</evidence>
<keyword evidence="5" id="KW-1185">Reference proteome</keyword>
<dbReference type="Proteomes" id="UP000184334">
    <property type="component" value="Unassembled WGS sequence"/>
</dbReference>
<keyword evidence="2" id="KW-0813">Transport</keyword>
<name>A0A1M4VAT8_MARH1</name>